<keyword evidence="4" id="KW-1185">Reference proteome</keyword>
<proteinExistence type="predicted"/>
<gene>
    <name evidence="3" type="ORF">PACLA_8A010391</name>
</gene>
<dbReference type="Gene3D" id="2.30.29.30">
    <property type="entry name" value="Pleckstrin-homology domain (PH domain)/Phosphotyrosine-binding domain (PTB)"/>
    <property type="match status" value="2"/>
</dbReference>
<reference evidence="3" key="1">
    <citation type="submission" date="2020-04" db="EMBL/GenBank/DDBJ databases">
        <authorList>
            <person name="Alioto T."/>
            <person name="Alioto T."/>
            <person name="Gomez Garrido J."/>
        </authorList>
    </citation>
    <scope>NUCLEOTIDE SEQUENCE</scope>
    <source>
        <strain evidence="3">A484AB</strain>
    </source>
</reference>
<dbReference type="EMBL" id="CACRXK020000453">
    <property type="protein sequence ID" value="CAB3982006.1"/>
    <property type="molecule type" value="Genomic_DNA"/>
</dbReference>
<dbReference type="PROSITE" id="PS50212">
    <property type="entry name" value="RASGEF_NTER"/>
    <property type="match status" value="1"/>
</dbReference>
<sequence length="1546" mass="172558">MLPKLRKFLTRPSRARTDSEAVNGDELPKDLSDPDNLFIEEPYRSRTGSVDENIFNQELHFIVDYLGYCQVSEVQSISLLLESVKRVKKGCSEPSRVDFVIKEGVLKISTVGCHALILTVPLYIVALCAQESLRGFDKCFGLNITRKNAHLCYVFQAGSSLEASSVVRSVALSFKSLGKMLREKKEKMRLMRRRKKTPLYHQNSVESDWSSQTGYYNDSVTDPWQKFETWSRVSSTTSKGTGSEQLRSSMAYRHTFNQTTLKRPPTHYSCKHVEFTALSPVPSNSSSNENSTNVINISRYKADDKASETSNAVKRKGDFQVEVDIHRDVNQKVGKIERPDTSTLQERCLELSREEQASILHHEDHSTCMCEKDDVVDERIEMVLSAIQRGDLTCLASYLDDGVDVDLADSTRRSLLFHAVNYGQIAAVQLLLDRGATVNWEGPNDMSPLHQAAANRNKSIAQILLANGANVRAKDCEFRTPLHMCAGHPSGTEMSCILVEHGARICDNSIDGTRPLDLLPDLKELQSRLVQSVCEAFMAADTSKSHSNSITSTQSIQSGYSVFSGGSLVAHVGSLRNVYNQSPQMRHARNASRRLTANFDVRSFQWKKDAKWMNENVSDPASRKPDINCKHVHHDYEVLTHDTATSCNANNDEENKDIFNTIPTHDTSCGIHESRTGAVISPITSSPAKIPLSVCETHGLYENILAAHHRGTMVVGPIDTWAEANASEALMSSTPADALLAESVKPSFGGDGIESFTDLGNSTDSGLHIHAKYPVCAHQSILHNPETIKGKTRGDSVRFQDVTSPVRETDSGLSCSEGSPLIHDGKDMTDRFRERTRSNADSGYSSISPYCCCKEDDPVLIALNSLVKLSFNPECQPLLLSYLCLPKASSLLSVFARSPTAKPWVAEAVAVLLKNLASIEGPDSRRRAAEAGFIRTVLQLADTQEPVQTTCLEVLDNLLKDVKCEREYNSTMTNIPSGPLLNLLHYQNDVESALHAGITETTDATTGKKRKTSRSQQDTPAKLSPRLVATRLLAASSTHLKMQRELGSPRSVSLLLEALEERDPEIVYNAAVTLANIAMYDGNHNLLINSDAVEALKKFVPNDSRAYYHVCRALVYLNCDDDECDYLFDFDTEEPRPLYTEKSPNQEPYIKGGSLETLVRILTTRAVSLWGGVPLLSPSPKNRSRVKAAKFRKSRATEDQVIEFFLATYSTYTNAVVLMRLLAHRFRNPALRSLFDEETGMFKDHSRCLPSIHISLMRIWATWLGKFSEDFRENPTLQVELNNIINNLAVLQGPYLVCAQHLEDLLVHHQENTSISLPPENHCHHDVLFRSCQQAVLSGALPARIDDAIYLAALQLYIEQSSAGDQPSAKVFVTDAGLEKISTSRIKLCLNPAFHKVKNVYKRVRVYNEQIVREAPSQRKAKHDFIDCCQGMVPYGCKFFRVKEITCSKSHLNKRLLGISPKDVVLLENKTRSVLKKWDLKSLLGWKADESNGSLFLLFSESSFHFVCESRTERERLQGTIKQCVYQRNCEVSLQCTFACADPTHL</sequence>
<dbReference type="SUPFAM" id="SSF48371">
    <property type="entry name" value="ARM repeat"/>
    <property type="match status" value="1"/>
</dbReference>
<dbReference type="Proteomes" id="UP001152795">
    <property type="component" value="Unassembled WGS sequence"/>
</dbReference>
<evidence type="ECO:0000256" key="1">
    <source>
        <dbReference type="ARBA" id="ARBA00022737"/>
    </source>
</evidence>
<evidence type="ECO:0000313" key="3">
    <source>
        <dbReference type="EMBL" id="CAB3982006.1"/>
    </source>
</evidence>
<dbReference type="PROSITE" id="PS50297">
    <property type="entry name" value="ANK_REP_REGION"/>
    <property type="match status" value="1"/>
</dbReference>
<dbReference type="Pfam" id="PF00618">
    <property type="entry name" value="RasGEF_N"/>
    <property type="match status" value="1"/>
</dbReference>
<dbReference type="SUPFAM" id="SSF47031">
    <property type="entry name" value="Second domain of FERM"/>
    <property type="match status" value="1"/>
</dbReference>
<dbReference type="InterPro" id="IPR035963">
    <property type="entry name" value="FERM_2"/>
</dbReference>
<dbReference type="PROSITE" id="PS01179">
    <property type="entry name" value="PID"/>
    <property type="match status" value="1"/>
</dbReference>
<protein>
    <submittedName>
        <fullName evidence="3">Ras guanine nucleotide exchange factor J</fullName>
    </submittedName>
</protein>
<dbReference type="InterPro" id="IPR011993">
    <property type="entry name" value="PH-like_dom_sf"/>
</dbReference>
<comment type="caution">
    <text evidence="3">The sequence shown here is derived from an EMBL/GenBank/DDBJ whole genome shotgun (WGS) entry which is preliminary data.</text>
</comment>
<dbReference type="InterPro" id="IPR006020">
    <property type="entry name" value="PTB/PI_dom"/>
</dbReference>
<dbReference type="InterPro" id="IPR014352">
    <property type="entry name" value="FERM/acyl-CoA-bd_prot_sf"/>
</dbReference>
<keyword evidence="2" id="KW-0040">ANK repeat</keyword>
<dbReference type="Pfam" id="PF12796">
    <property type="entry name" value="Ank_2"/>
    <property type="match status" value="1"/>
</dbReference>
<dbReference type="SUPFAM" id="SSF50729">
    <property type="entry name" value="PH domain-like"/>
    <property type="match status" value="2"/>
</dbReference>
<dbReference type="InterPro" id="IPR050745">
    <property type="entry name" value="Multifunctional_regulatory"/>
</dbReference>
<dbReference type="Gene3D" id="1.20.870.10">
    <property type="entry name" value="Son of sevenless (SoS) protein Chain: S domain 1"/>
    <property type="match status" value="1"/>
</dbReference>
<evidence type="ECO:0000313" key="4">
    <source>
        <dbReference type="Proteomes" id="UP001152795"/>
    </source>
</evidence>
<dbReference type="Gene3D" id="1.25.10.10">
    <property type="entry name" value="Leucine-rich Repeat Variant"/>
    <property type="match status" value="1"/>
</dbReference>
<dbReference type="InterPro" id="IPR011989">
    <property type="entry name" value="ARM-like"/>
</dbReference>
<evidence type="ECO:0000256" key="2">
    <source>
        <dbReference type="ARBA" id="ARBA00023043"/>
    </source>
</evidence>
<dbReference type="PROSITE" id="PS50088">
    <property type="entry name" value="ANK_REPEAT"/>
    <property type="match status" value="1"/>
</dbReference>
<dbReference type="InterPro" id="IPR002110">
    <property type="entry name" value="Ankyrin_rpt"/>
</dbReference>
<accession>A0A7D9HGB9</accession>
<dbReference type="InterPro" id="IPR000651">
    <property type="entry name" value="Ras-like_Gua-exchang_fac_N"/>
</dbReference>
<dbReference type="PANTHER" id="PTHR24189:SF50">
    <property type="entry name" value="ANKYRIN REPEAT AND SOCS BOX PROTEIN 2"/>
    <property type="match status" value="1"/>
</dbReference>
<name>A0A7D9HGB9_PARCT</name>
<dbReference type="InterPro" id="IPR016024">
    <property type="entry name" value="ARM-type_fold"/>
</dbReference>
<dbReference type="InterPro" id="IPR023578">
    <property type="entry name" value="Ras_GEF_dom_sf"/>
</dbReference>
<keyword evidence="1" id="KW-0677">Repeat</keyword>
<dbReference type="OrthoDB" id="20825at2759"/>
<dbReference type="Gene3D" id="1.20.80.10">
    <property type="match status" value="1"/>
</dbReference>
<dbReference type="PANTHER" id="PTHR24189">
    <property type="entry name" value="MYOTROPHIN"/>
    <property type="match status" value="1"/>
</dbReference>
<organism evidence="3 4">
    <name type="scientific">Paramuricea clavata</name>
    <name type="common">Red gorgonian</name>
    <name type="synonym">Violescent sea-whip</name>
    <dbReference type="NCBI Taxonomy" id="317549"/>
    <lineage>
        <taxon>Eukaryota</taxon>
        <taxon>Metazoa</taxon>
        <taxon>Cnidaria</taxon>
        <taxon>Anthozoa</taxon>
        <taxon>Octocorallia</taxon>
        <taxon>Malacalcyonacea</taxon>
        <taxon>Plexauridae</taxon>
        <taxon>Paramuricea</taxon>
    </lineage>
</organism>
<dbReference type="CDD" id="cd00934">
    <property type="entry name" value="PTB"/>
    <property type="match status" value="1"/>
</dbReference>
<dbReference type="Gene3D" id="1.25.40.20">
    <property type="entry name" value="Ankyrin repeat-containing domain"/>
    <property type="match status" value="1"/>
</dbReference>
<dbReference type="SUPFAM" id="SSF48403">
    <property type="entry name" value="Ankyrin repeat"/>
    <property type="match status" value="1"/>
</dbReference>
<dbReference type="SUPFAM" id="SSF48366">
    <property type="entry name" value="Ras GEF"/>
    <property type="match status" value="1"/>
</dbReference>
<dbReference type="SMART" id="SM00248">
    <property type="entry name" value="ANK"/>
    <property type="match status" value="3"/>
</dbReference>
<dbReference type="InterPro" id="IPR019748">
    <property type="entry name" value="FERM_central"/>
</dbReference>
<dbReference type="Pfam" id="PF00373">
    <property type="entry name" value="FERM_M"/>
    <property type="match status" value="1"/>
</dbReference>
<dbReference type="InterPro" id="IPR036770">
    <property type="entry name" value="Ankyrin_rpt-contain_sf"/>
</dbReference>